<dbReference type="PANTHER" id="PTHR10272:SF0">
    <property type="entry name" value="PLATELET-ACTIVATING FACTOR ACETYLHYDROLASE"/>
    <property type="match status" value="1"/>
</dbReference>
<dbReference type="Proteomes" id="UP001152798">
    <property type="component" value="Chromosome 4"/>
</dbReference>
<comment type="catalytic activity">
    <reaction evidence="5">
        <text>a 1-O-alkyl-2-acetyl-sn-glycero-3-phosphocholine + H2O = a 1-O-alkyl-sn-glycero-3-phosphocholine + acetate + H(+)</text>
        <dbReference type="Rhea" id="RHEA:17777"/>
        <dbReference type="ChEBI" id="CHEBI:15377"/>
        <dbReference type="ChEBI" id="CHEBI:15378"/>
        <dbReference type="ChEBI" id="CHEBI:30089"/>
        <dbReference type="ChEBI" id="CHEBI:30909"/>
        <dbReference type="ChEBI" id="CHEBI:36707"/>
        <dbReference type="EC" id="3.1.1.47"/>
    </reaction>
</comment>
<keyword evidence="8" id="KW-1185">Reference proteome</keyword>
<dbReference type="GO" id="GO:0003847">
    <property type="term" value="F:1-alkyl-2-acetylglycerophosphocholine esterase activity"/>
    <property type="evidence" value="ECO:0007669"/>
    <property type="project" value="UniProtKB-UniRule"/>
</dbReference>
<name>A0A9P0HDC5_NEZVI</name>
<dbReference type="GO" id="GO:0016042">
    <property type="term" value="P:lipid catabolic process"/>
    <property type="evidence" value="ECO:0007669"/>
    <property type="project" value="UniProtKB-KW"/>
</dbReference>
<dbReference type="InterPro" id="IPR016715">
    <property type="entry name" value="PAF_acetylhydro_eukaryote"/>
</dbReference>
<dbReference type="PIRSF" id="PIRSF018169">
    <property type="entry name" value="PAF_acetylhydrolase"/>
    <property type="match status" value="1"/>
</dbReference>
<evidence type="ECO:0000256" key="5">
    <source>
        <dbReference type="PIRNR" id="PIRNR018169"/>
    </source>
</evidence>
<dbReference type="EC" id="3.1.1.47" evidence="1 5"/>
<keyword evidence="3 5" id="KW-0442">Lipid degradation</keyword>
<gene>
    <name evidence="7" type="ORF">NEZAVI_LOCUS9231</name>
</gene>
<evidence type="ECO:0000256" key="3">
    <source>
        <dbReference type="ARBA" id="ARBA00022963"/>
    </source>
</evidence>
<dbReference type="PANTHER" id="PTHR10272">
    <property type="entry name" value="PLATELET-ACTIVATING FACTOR ACETYLHYDROLASE"/>
    <property type="match status" value="1"/>
</dbReference>
<proteinExistence type="predicted"/>
<keyword evidence="2 5" id="KW-0378">Hydrolase</keyword>
<accession>A0A9P0HDC5</accession>
<dbReference type="AlphaFoldDB" id="A0A9P0HDC5"/>
<keyword evidence="4 5" id="KW-0443">Lipid metabolism</keyword>
<dbReference type="EMBL" id="OV725080">
    <property type="protein sequence ID" value="CAH1399875.1"/>
    <property type="molecule type" value="Genomic_DNA"/>
</dbReference>
<sequence>MWWSRGVLKHLPLPLGQYAPAFMDIMSDFTIDSTFIRLYYPSSTPNTQNDATKWTKWSPNEYYLQSMAHLVSHWGTVLKAVLWLYGGEPNVPAMWEAELMQSNSKIPVIMFSHGFGATRFLSSTVAIELASRGFIVASIEHKDSSACATYYYESAEKFEKDEKTWIPHEKMKFGPDHYKIRNTQLRRRANEIIRLIDLLYKINSGEASNILKSSIDLSCFKDRLDLSSLSMMGHSFGGATSMLAMSLDDRIKCGIILDGWMFPLKEDNLTIKQPLIFINTQTFHIESNINVICKYLNKNPAYTPREIYTIKHTTHESQTDTPHILGYWLNWFMPKLDPEEGTNINNHMILRFLHKNIGFPTDVTESEDYLKEEAEKFVEGTIIYAHMPKRKL</sequence>
<feature type="active site" description="Charge relay system" evidence="6">
    <location>
        <position position="315"/>
    </location>
</feature>
<reference evidence="7" key="1">
    <citation type="submission" date="2022-01" db="EMBL/GenBank/DDBJ databases">
        <authorList>
            <person name="King R."/>
        </authorList>
    </citation>
    <scope>NUCLEOTIDE SEQUENCE</scope>
</reference>
<evidence type="ECO:0000256" key="4">
    <source>
        <dbReference type="ARBA" id="ARBA00023098"/>
    </source>
</evidence>
<protein>
    <recommendedName>
        <fullName evidence="1 5">1-alkyl-2-acetylglycerophosphocholine esterase</fullName>
        <ecNumber evidence="1 5">3.1.1.47</ecNumber>
    </recommendedName>
</protein>
<feature type="active site" description="Charge relay system" evidence="6">
    <location>
        <position position="258"/>
    </location>
</feature>
<dbReference type="SUPFAM" id="SSF53474">
    <property type="entry name" value="alpha/beta-Hydrolases"/>
    <property type="match status" value="1"/>
</dbReference>
<feature type="active site" description="Nucleophile" evidence="6">
    <location>
        <position position="235"/>
    </location>
</feature>
<dbReference type="Pfam" id="PF03403">
    <property type="entry name" value="PAF-AH_p_II"/>
    <property type="match status" value="1"/>
</dbReference>
<evidence type="ECO:0000313" key="8">
    <source>
        <dbReference type="Proteomes" id="UP001152798"/>
    </source>
</evidence>
<dbReference type="Gene3D" id="3.40.50.1820">
    <property type="entry name" value="alpha/beta hydrolase"/>
    <property type="match status" value="1"/>
</dbReference>
<evidence type="ECO:0000256" key="6">
    <source>
        <dbReference type="PIRSR" id="PIRSR018169-1"/>
    </source>
</evidence>
<evidence type="ECO:0000256" key="2">
    <source>
        <dbReference type="ARBA" id="ARBA00022801"/>
    </source>
</evidence>
<dbReference type="OrthoDB" id="2363873at2759"/>
<dbReference type="InterPro" id="IPR029058">
    <property type="entry name" value="AB_hydrolase_fold"/>
</dbReference>
<evidence type="ECO:0000256" key="1">
    <source>
        <dbReference type="ARBA" id="ARBA00013201"/>
    </source>
</evidence>
<organism evidence="7 8">
    <name type="scientific">Nezara viridula</name>
    <name type="common">Southern green stink bug</name>
    <name type="synonym">Cimex viridulus</name>
    <dbReference type="NCBI Taxonomy" id="85310"/>
    <lineage>
        <taxon>Eukaryota</taxon>
        <taxon>Metazoa</taxon>
        <taxon>Ecdysozoa</taxon>
        <taxon>Arthropoda</taxon>
        <taxon>Hexapoda</taxon>
        <taxon>Insecta</taxon>
        <taxon>Pterygota</taxon>
        <taxon>Neoptera</taxon>
        <taxon>Paraneoptera</taxon>
        <taxon>Hemiptera</taxon>
        <taxon>Heteroptera</taxon>
        <taxon>Panheteroptera</taxon>
        <taxon>Pentatomomorpha</taxon>
        <taxon>Pentatomoidea</taxon>
        <taxon>Pentatomidae</taxon>
        <taxon>Pentatominae</taxon>
        <taxon>Nezara</taxon>
    </lineage>
</organism>
<evidence type="ECO:0000313" key="7">
    <source>
        <dbReference type="EMBL" id="CAH1399875.1"/>
    </source>
</evidence>